<dbReference type="AlphaFoldDB" id="A0AA48HMY2"/>
<dbReference type="Gene3D" id="3.40.1000.10">
    <property type="entry name" value="Mog1/PsbP, alpha/beta/alpha sandwich"/>
    <property type="match status" value="1"/>
</dbReference>
<dbReference type="EMBL" id="AP027272">
    <property type="protein sequence ID" value="BDX05442.1"/>
    <property type="molecule type" value="Genomic_DNA"/>
</dbReference>
<accession>A0AA48HMY2</accession>
<dbReference type="KEGG" id="pmaw:MACH26_09630"/>
<sequence>MADFDLFSVMSLSLPDSWQKDEPELVPDAALNMGANVPEITLFNSENEAGNLAIKCYQFETKGPEQQVQLLKSVYAETEQEEVAPSVYCGLEELKGEEEGEDIAVTRWLIAITKSDKQFTLLTFSHSVSVTDLDSDASNQDITAIENAIKQAKWR</sequence>
<organism evidence="1 2">
    <name type="scientific">Planctobacterium marinum</name>
    <dbReference type="NCBI Taxonomy" id="1631968"/>
    <lineage>
        <taxon>Bacteria</taxon>
        <taxon>Pseudomonadati</taxon>
        <taxon>Pseudomonadota</taxon>
        <taxon>Gammaproteobacteria</taxon>
        <taxon>Alteromonadales</taxon>
        <taxon>Alteromonadaceae</taxon>
        <taxon>Planctobacterium</taxon>
    </lineage>
</organism>
<evidence type="ECO:0000313" key="2">
    <source>
        <dbReference type="Proteomes" id="UP001333710"/>
    </source>
</evidence>
<reference evidence="1" key="1">
    <citation type="submission" date="2023-01" db="EMBL/GenBank/DDBJ databases">
        <title>Complete genome sequence of Planctobacterium marinum strain Dej080120_11.</title>
        <authorList>
            <person name="Ueki S."/>
            <person name="Maruyama F."/>
        </authorList>
    </citation>
    <scope>NUCLEOTIDE SEQUENCE</scope>
    <source>
        <strain evidence="1">Dej080120_11</strain>
    </source>
</reference>
<gene>
    <name evidence="1" type="ORF">MACH26_09630</name>
</gene>
<proteinExistence type="predicted"/>
<protein>
    <submittedName>
        <fullName evidence="1">Uncharacterized protein</fullName>
    </submittedName>
</protein>
<dbReference type="RefSeq" id="WP_338291415.1">
    <property type="nucleotide sequence ID" value="NZ_AP027272.1"/>
</dbReference>
<name>A0AA48HMY2_9ALTE</name>
<dbReference type="Proteomes" id="UP001333710">
    <property type="component" value="Chromosome"/>
</dbReference>
<evidence type="ECO:0000313" key="1">
    <source>
        <dbReference type="EMBL" id="BDX05442.1"/>
    </source>
</evidence>
<keyword evidence="2" id="KW-1185">Reference proteome</keyword>